<evidence type="ECO:0000313" key="3">
    <source>
        <dbReference type="Proteomes" id="UP000198397"/>
    </source>
</evidence>
<reference evidence="2 3" key="1">
    <citation type="submission" date="2017-06" db="EMBL/GenBank/DDBJ databases">
        <authorList>
            <person name="Kim H.J."/>
            <person name="Triplett B.A."/>
        </authorList>
    </citation>
    <scope>NUCLEOTIDE SEQUENCE [LARGE SCALE GENOMIC DNA]</scope>
    <source>
        <strain evidence="2 3">DSM 8800</strain>
    </source>
</reference>
<organism evidence="2 3">
    <name type="scientific">Halorubrum vacuolatum</name>
    <name type="common">Natronobacterium vacuolatum</name>
    <dbReference type="NCBI Taxonomy" id="63740"/>
    <lineage>
        <taxon>Archaea</taxon>
        <taxon>Methanobacteriati</taxon>
        <taxon>Methanobacteriota</taxon>
        <taxon>Stenosarchaea group</taxon>
        <taxon>Halobacteria</taxon>
        <taxon>Halobacteriales</taxon>
        <taxon>Haloferacaceae</taxon>
        <taxon>Halorubrum</taxon>
    </lineage>
</organism>
<keyword evidence="3" id="KW-1185">Reference proteome</keyword>
<accession>A0A238WCW6</accession>
<dbReference type="AlphaFoldDB" id="A0A238WCW6"/>
<feature type="transmembrane region" description="Helical" evidence="1">
    <location>
        <begin position="20"/>
        <end position="40"/>
    </location>
</feature>
<dbReference type="RefSeq" id="WP_089384555.1">
    <property type="nucleotide sequence ID" value="NZ_FZNQ01000007.1"/>
</dbReference>
<proteinExistence type="predicted"/>
<feature type="transmembrane region" description="Helical" evidence="1">
    <location>
        <begin position="123"/>
        <end position="147"/>
    </location>
</feature>
<dbReference type="Proteomes" id="UP000198397">
    <property type="component" value="Unassembled WGS sequence"/>
</dbReference>
<evidence type="ECO:0000313" key="2">
    <source>
        <dbReference type="EMBL" id="SNR44083.1"/>
    </source>
</evidence>
<evidence type="ECO:0000256" key="1">
    <source>
        <dbReference type="SAM" id="Phobius"/>
    </source>
</evidence>
<protein>
    <submittedName>
        <fullName evidence="2">Uncharacterized protein</fullName>
    </submittedName>
</protein>
<sequence>MINMAALSKGGTARSARAYLQLAVATVGAVVILWGLYGFTTLLSMPHSESGFAGGLVILFYGVYVLAGFVVLSTGLLIPQRDDNGIHFSARQRKLLVYGMIAPIVSVLAIPIGSTLLPPLTEPVISVLVFTLAVLIVSGPLATLVVVGSKLLSRMR</sequence>
<dbReference type="EMBL" id="FZNQ01000007">
    <property type="protein sequence ID" value="SNR44083.1"/>
    <property type="molecule type" value="Genomic_DNA"/>
</dbReference>
<feature type="transmembrane region" description="Helical" evidence="1">
    <location>
        <begin position="52"/>
        <end position="74"/>
    </location>
</feature>
<keyword evidence="1" id="KW-1133">Transmembrane helix</keyword>
<feature type="transmembrane region" description="Helical" evidence="1">
    <location>
        <begin position="95"/>
        <end position="117"/>
    </location>
</feature>
<keyword evidence="1" id="KW-0472">Membrane</keyword>
<gene>
    <name evidence="2" type="ORF">SAMN06264855_1077</name>
</gene>
<dbReference type="OrthoDB" id="346427at2157"/>
<keyword evidence="1" id="KW-0812">Transmembrane</keyword>
<name>A0A238WCW6_HALVU</name>